<protein>
    <submittedName>
        <fullName evidence="2">Uncharacterized protein</fullName>
    </submittedName>
</protein>
<reference evidence="2 3" key="1">
    <citation type="submission" date="2020-03" db="EMBL/GenBank/DDBJ databases">
        <title>Propioniciclava sp. nov., isolated from Hydrophilus acuminatus.</title>
        <authorList>
            <person name="Hyun D.-W."/>
            <person name="Bae J.-W."/>
        </authorList>
    </citation>
    <scope>NUCLEOTIDE SEQUENCE [LARGE SCALE GENOMIC DNA]</scope>
    <source>
        <strain evidence="2 3">HDW11</strain>
    </source>
</reference>
<feature type="compositionally biased region" description="Low complexity" evidence="1">
    <location>
        <begin position="259"/>
        <end position="269"/>
    </location>
</feature>
<dbReference type="KEGG" id="prv:G7070_11975"/>
<name>A0A6G7Y851_9ACTN</name>
<proteinExistence type="predicted"/>
<dbReference type="EMBL" id="CP049865">
    <property type="protein sequence ID" value="QIK72856.1"/>
    <property type="molecule type" value="Genomic_DNA"/>
</dbReference>
<sequence length="294" mass="31557">MTDQPVRNPEVSIPLDSNHPKVPQLIDSVIILAIEAQNAFIDKYADYGQWAVDLSIPTFTYTGPDREAVFTPYFIGSTSGQSDTWMWGWNNINNFPEGVVEIAEEVYNFGAHFSEPLLTEATQPLAEDARREAGLPEADHGFGIERTFMHVAQALSGIAAPVWYRGPSGPNSYAWFLLSNPAEFSLPEASVLTTVSALTEALQSGYVSDAGMALEGYASKREGVTLDIDDTQAVLHTPGGDVNVDLDDQGRIARIHGTAGPAGAGPAEAPADEQPGTPPAPEKPKGFLAKLFGR</sequence>
<evidence type="ECO:0000313" key="3">
    <source>
        <dbReference type="Proteomes" id="UP000501058"/>
    </source>
</evidence>
<feature type="region of interest" description="Disordered" evidence="1">
    <location>
        <begin position="256"/>
        <end position="294"/>
    </location>
</feature>
<dbReference type="Proteomes" id="UP000501058">
    <property type="component" value="Chromosome"/>
</dbReference>
<evidence type="ECO:0000256" key="1">
    <source>
        <dbReference type="SAM" id="MobiDB-lite"/>
    </source>
</evidence>
<dbReference type="AlphaFoldDB" id="A0A6G7Y851"/>
<dbReference type="InterPro" id="IPR049249">
    <property type="entry name" value="DUF6882"/>
</dbReference>
<dbReference type="RefSeq" id="WP_166233930.1">
    <property type="nucleotide sequence ID" value="NZ_CP049865.1"/>
</dbReference>
<dbReference type="Pfam" id="PF21813">
    <property type="entry name" value="DUF6882"/>
    <property type="match status" value="1"/>
</dbReference>
<keyword evidence="3" id="KW-1185">Reference proteome</keyword>
<accession>A0A6G7Y851</accession>
<organism evidence="2 3">
    <name type="scientific">Propioniciclava coleopterorum</name>
    <dbReference type="NCBI Taxonomy" id="2714937"/>
    <lineage>
        <taxon>Bacteria</taxon>
        <taxon>Bacillati</taxon>
        <taxon>Actinomycetota</taxon>
        <taxon>Actinomycetes</taxon>
        <taxon>Propionibacteriales</taxon>
        <taxon>Propionibacteriaceae</taxon>
        <taxon>Propioniciclava</taxon>
    </lineage>
</organism>
<evidence type="ECO:0000313" key="2">
    <source>
        <dbReference type="EMBL" id="QIK72856.1"/>
    </source>
</evidence>
<gene>
    <name evidence="2" type="ORF">G7070_11975</name>
</gene>